<evidence type="ECO:0000313" key="1">
    <source>
        <dbReference type="EMBL" id="KAA1262294.1"/>
    </source>
</evidence>
<dbReference type="Proteomes" id="UP000322699">
    <property type="component" value="Unassembled WGS sequence"/>
</dbReference>
<dbReference type="AlphaFoldDB" id="A0A5B1CSV5"/>
<dbReference type="EMBL" id="VRLW01000001">
    <property type="protein sequence ID" value="KAA1262294.1"/>
    <property type="molecule type" value="Genomic_DNA"/>
</dbReference>
<organism evidence="1 2">
    <name type="scientific">Rubripirellula obstinata</name>
    <dbReference type="NCBI Taxonomy" id="406547"/>
    <lineage>
        <taxon>Bacteria</taxon>
        <taxon>Pseudomonadati</taxon>
        <taxon>Planctomycetota</taxon>
        <taxon>Planctomycetia</taxon>
        <taxon>Pirellulales</taxon>
        <taxon>Pirellulaceae</taxon>
        <taxon>Rubripirellula</taxon>
    </lineage>
</organism>
<gene>
    <name evidence="1" type="ORF">LF1_48580</name>
</gene>
<dbReference type="RefSeq" id="WP_068259592.1">
    <property type="nucleotide sequence ID" value="NZ_LWSK01000011.1"/>
</dbReference>
<evidence type="ECO:0000313" key="2">
    <source>
        <dbReference type="Proteomes" id="UP000322699"/>
    </source>
</evidence>
<reference evidence="1 2" key="1">
    <citation type="submission" date="2019-08" db="EMBL/GenBank/DDBJ databases">
        <title>Deep-cultivation of Planctomycetes and their phenomic and genomic characterization uncovers novel biology.</title>
        <authorList>
            <person name="Wiegand S."/>
            <person name="Jogler M."/>
            <person name="Boedeker C."/>
            <person name="Pinto D."/>
            <person name="Vollmers J."/>
            <person name="Rivas-Marin E."/>
            <person name="Kohn T."/>
            <person name="Peeters S.H."/>
            <person name="Heuer A."/>
            <person name="Rast P."/>
            <person name="Oberbeckmann S."/>
            <person name="Bunk B."/>
            <person name="Jeske O."/>
            <person name="Meyerdierks A."/>
            <person name="Storesund J.E."/>
            <person name="Kallscheuer N."/>
            <person name="Luecker S."/>
            <person name="Lage O.M."/>
            <person name="Pohl T."/>
            <person name="Merkel B.J."/>
            <person name="Hornburger P."/>
            <person name="Mueller R.-W."/>
            <person name="Bruemmer F."/>
            <person name="Labrenz M."/>
            <person name="Spormann A.M."/>
            <person name="Op Den Camp H."/>
            <person name="Overmann J."/>
            <person name="Amann R."/>
            <person name="Jetten M.S.M."/>
            <person name="Mascher T."/>
            <person name="Medema M.H."/>
            <person name="Devos D.P."/>
            <person name="Kaster A.-K."/>
            <person name="Ovreas L."/>
            <person name="Rohde M."/>
            <person name="Galperin M.Y."/>
            <person name="Jogler C."/>
        </authorList>
    </citation>
    <scope>NUCLEOTIDE SEQUENCE [LARGE SCALE GENOMIC DNA]</scope>
    <source>
        <strain evidence="1 2">LF1</strain>
    </source>
</reference>
<proteinExistence type="predicted"/>
<protein>
    <submittedName>
        <fullName evidence="1">Uncharacterized protein</fullName>
    </submittedName>
</protein>
<keyword evidence="2" id="KW-1185">Reference proteome</keyword>
<sequence>MQLINSGDAWKLANAESNQRVEELRSTTEPTNLEHEIALCRLMTNQAIDQNSPGLAAQLMRTIASLTKAEEQRRLRSAHYLNLDDLVAIAERIGVVVATTLEHHGVTDPDILLEIGAGITEAVKTVRGDRQRKNAAKTL</sequence>
<comment type="caution">
    <text evidence="1">The sequence shown here is derived from an EMBL/GenBank/DDBJ whole genome shotgun (WGS) entry which is preliminary data.</text>
</comment>
<accession>A0A5B1CSV5</accession>
<name>A0A5B1CSV5_9BACT</name>